<dbReference type="Pfam" id="PF04932">
    <property type="entry name" value="Wzy_C"/>
    <property type="match status" value="1"/>
</dbReference>
<feature type="transmembrane region" description="Helical" evidence="5">
    <location>
        <begin position="150"/>
        <end position="171"/>
    </location>
</feature>
<feature type="transmembrane region" description="Helical" evidence="5">
    <location>
        <begin position="374"/>
        <end position="397"/>
    </location>
</feature>
<feature type="transmembrane region" description="Helical" evidence="5">
    <location>
        <begin position="38"/>
        <end position="56"/>
    </location>
</feature>
<dbReference type="PANTHER" id="PTHR37422:SF23">
    <property type="entry name" value="TEICHURONIC ACID BIOSYNTHESIS PROTEIN TUAE"/>
    <property type="match status" value="1"/>
</dbReference>
<accession>A0ABM8PFP1</accession>
<dbReference type="GO" id="GO:0016874">
    <property type="term" value="F:ligase activity"/>
    <property type="evidence" value="ECO:0007669"/>
    <property type="project" value="UniProtKB-KW"/>
</dbReference>
<proteinExistence type="predicted"/>
<feature type="transmembrane region" description="Helical" evidence="5">
    <location>
        <begin position="257"/>
        <end position="276"/>
    </location>
</feature>
<keyword evidence="7" id="KW-0436">Ligase</keyword>
<evidence type="ECO:0000313" key="7">
    <source>
        <dbReference type="EMBL" id="CAD7026991.1"/>
    </source>
</evidence>
<feature type="transmembrane region" description="Helical" evidence="5">
    <location>
        <begin position="233"/>
        <end position="251"/>
    </location>
</feature>
<organism evidence="7 8">
    <name type="scientific">Pseudorhizobium halotolerans</name>
    <dbReference type="NCBI Taxonomy" id="1233081"/>
    <lineage>
        <taxon>Bacteria</taxon>
        <taxon>Pseudomonadati</taxon>
        <taxon>Pseudomonadota</taxon>
        <taxon>Alphaproteobacteria</taxon>
        <taxon>Hyphomicrobiales</taxon>
        <taxon>Rhizobiaceae</taxon>
        <taxon>Rhizobium/Agrobacterium group</taxon>
        <taxon>Pseudorhizobium</taxon>
    </lineage>
</organism>
<dbReference type="EMBL" id="CABFWE030000004">
    <property type="protein sequence ID" value="CAD7026991.1"/>
    <property type="molecule type" value="Genomic_DNA"/>
</dbReference>
<keyword evidence="4 5" id="KW-0472">Membrane</keyword>
<feature type="transmembrane region" description="Helical" evidence="5">
    <location>
        <begin position="199"/>
        <end position="221"/>
    </location>
</feature>
<feature type="transmembrane region" description="Helical" evidence="5">
    <location>
        <begin position="432"/>
        <end position="451"/>
    </location>
</feature>
<evidence type="ECO:0000313" key="8">
    <source>
        <dbReference type="Proteomes" id="UP000601041"/>
    </source>
</evidence>
<keyword evidence="2 5" id="KW-0812">Transmembrane</keyword>
<dbReference type="InterPro" id="IPR007016">
    <property type="entry name" value="O-antigen_ligase-rel_domated"/>
</dbReference>
<reference evidence="7 8" key="1">
    <citation type="submission" date="2020-11" db="EMBL/GenBank/DDBJ databases">
        <authorList>
            <person name="Lassalle F."/>
        </authorList>
    </citation>
    <scope>NUCLEOTIDE SEQUENCE [LARGE SCALE GENOMIC DNA]</scope>
    <source>
        <strain evidence="7 8">AB21</strain>
    </source>
</reference>
<comment type="subcellular location">
    <subcellularLocation>
        <location evidence="1">Membrane</location>
        <topology evidence="1">Multi-pass membrane protein</topology>
    </subcellularLocation>
</comment>
<dbReference type="RefSeq" id="WP_142586874.1">
    <property type="nucleotide sequence ID" value="NZ_CABFWE030000004.1"/>
</dbReference>
<gene>
    <name evidence="7" type="ORF">RHAB21_01325</name>
</gene>
<evidence type="ECO:0000256" key="3">
    <source>
        <dbReference type="ARBA" id="ARBA00022989"/>
    </source>
</evidence>
<keyword evidence="8" id="KW-1185">Reference proteome</keyword>
<dbReference type="Proteomes" id="UP000601041">
    <property type="component" value="Unassembled WGS sequence"/>
</dbReference>
<comment type="caution">
    <text evidence="7">The sequence shown here is derived from an EMBL/GenBank/DDBJ whole genome shotgun (WGS) entry which is preliminary data.</text>
</comment>
<evidence type="ECO:0000259" key="6">
    <source>
        <dbReference type="Pfam" id="PF04932"/>
    </source>
</evidence>
<protein>
    <submittedName>
        <fullName evidence="7">O-antigen ligase domain-containing protein</fullName>
    </submittedName>
</protein>
<feature type="transmembrane region" description="Helical" evidence="5">
    <location>
        <begin position="12"/>
        <end position="32"/>
    </location>
</feature>
<feature type="transmembrane region" description="Helical" evidence="5">
    <location>
        <begin position="114"/>
        <end position="138"/>
    </location>
</feature>
<feature type="transmembrane region" description="Helical" evidence="5">
    <location>
        <begin position="283"/>
        <end position="303"/>
    </location>
</feature>
<evidence type="ECO:0000256" key="4">
    <source>
        <dbReference type="ARBA" id="ARBA00023136"/>
    </source>
</evidence>
<feature type="transmembrane region" description="Helical" evidence="5">
    <location>
        <begin position="409"/>
        <end position="426"/>
    </location>
</feature>
<feature type="domain" description="O-antigen ligase-related" evidence="6">
    <location>
        <begin position="241"/>
        <end position="380"/>
    </location>
</feature>
<feature type="transmembrane region" description="Helical" evidence="5">
    <location>
        <begin position="77"/>
        <end position="94"/>
    </location>
</feature>
<keyword evidence="3 5" id="KW-1133">Transmembrane helix</keyword>
<dbReference type="InterPro" id="IPR051533">
    <property type="entry name" value="WaaL-like"/>
</dbReference>
<evidence type="ECO:0000256" key="2">
    <source>
        <dbReference type="ARBA" id="ARBA00022692"/>
    </source>
</evidence>
<sequence>MVARSNSQVRYRLNNWTAGVVATSVFLTPLALGGNRPAIWGFSAAFLFAWSAIYFGRLGFEDVSLRATTRHFRTINALFWLVAAFMLLQILPIADFLPRSWLALPNEAEPGRSISVAPGDTALALLRWLSYGVIFYLCLQIGANRSRSSLFLKVLFGIVVAHAIYGLVLYFEFDDSILFAEKWAYRGFATGGFVNRNSYATFLAIGATIGSALIGGLIGEANRWLDLLEKRRGLFIFILVGLLFIAAALVLTASRMGFFAAMCGSVSAFAISFLRANKGVSMVAIATIVIVGLIVSSTLLVLYGNVLVERLGSVESAANVRADLYRQVWTMIVDRLLLGFGGSSFDYAYPLYHAAPVSFDLAWDKTHNTYLEMWVSYGVFFGTIPLAILAMCFVTLLKLLRPERKDESAAIAAIGALVVCAVHSAVDFSLEIQGVAYLFVAVVANGMGGVAQRSLTNAD</sequence>
<name>A0ABM8PFP1_9HYPH</name>
<evidence type="ECO:0000256" key="5">
    <source>
        <dbReference type="SAM" id="Phobius"/>
    </source>
</evidence>
<dbReference type="PANTHER" id="PTHR37422">
    <property type="entry name" value="TEICHURONIC ACID BIOSYNTHESIS PROTEIN TUAE"/>
    <property type="match status" value="1"/>
</dbReference>
<evidence type="ECO:0000256" key="1">
    <source>
        <dbReference type="ARBA" id="ARBA00004141"/>
    </source>
</evidence>